<dbReference type="Gene3D" id="2.60.40.2380">
    <property type="match status" value="1"/>
</dbReference>
<gene>
    <name evidence="7" type="ORF">SJ2017_3744</name>
</gene>
<feature type="signal peptide" evidence="5">
    <location>
        <begin position="1"/>
        <end position="28"/>
    </location>
</feature>
<organism evidence="7 8">
    <name type="scientific">Shewanella japonica</name>
    <dbReference type="NCBI Taxonomy" id="93973"/>
    <lineage>
        <taxon>Bacteria</taxon>
        <taxon>Pseudomonadati</taxon>
        <taxon>Pseudomonadota</taxon>
        <taxon>Gammaproteobacteria</taxon>
        <taxon>Alteromonadales</taxon>
        <taxon>Shewanellaceae</taxon>
        <taxon>Shewanella</taxon>
    </lineage>
</organism>
<feature type="transmembrane region" description="Helical" evidence="4">
    <location>
        <begin position="403"/>
        <end position="422"/>
    </location>
</feature>
<dbReference type="GO" id="GO:0016301">
    <property type="term" value="F:kinase activity"/>
    <property type="evidence" value="ECO:0007669"/>
    <property type="project" value="UniProtKB-KW"/>
</dbReference>
<dbReference type="EMBL" id="CP020472">
    <property type="protein sequence ID" value="ARD23985.1"/>
    <property type="molecule type" value="Genomic_DNA"/>
</dbReference>
<evidence type="ECO:0000313" key="8">
    <source>
        <dbReference type="Proteomes" id="UP000191820"/>
    </source>
</evidence>
<evidence type="ECO:0000313" key="7">
    <source>
        <dbReference type="EMBL" id="ARD23985.1"/>
    </source>
</evidence>
<evidence type="ECO:0000256" key="1">
    <source>
        <dbReference type="ARBA" id="ARBA00012528"/>
    </source>
</evidence>
<dbReference type="InterPro" id="IPR043128">
    <property type="entry name" value="Rev_trsase/Diguanyl_cyclase"/>
</dbReference>
<dbReference type="Pfam" id="PF00990">
    <property type="entry name" value="GGDEF"/>
    <property type="match status" value="1"/>
</dbReference>
<sequence length="656" mass="74251">MPRAPLTHYSAILLFSLFSLLFCAASMAIDHDYVQSQTQVSAINNQDVVDTNDHKNTPLRLTESSITKIDLTDWLYIHNSNNITELATLTLHNNNKQNWHKFTEADMRSIGAKNTWVSFSIYNPNDQLSRIIALDNPLLDRLKLFHLVDNDLKNVELMGDSLPFDQRPLQSNLFLYPFDMKPGELHTFYFKINNRGTLNIPLVLWSKNDFSHAIETQSLVHGLQIGILIAISLFSLFIALASGSFSYSYYCGYVMSLTIIVTSIYGISFQYIWPSLPGLQQLIIPMMIPIALAFALMFTEKVMQLKYHNKRMLLMGRYLAVYCVFLSLVISFLNFEVTIYLLGVSIILISFTLIVFSIIQVLKGTKNARFHAIGRIGLFAGSLISALIYLGHISWQILPQTPIMVGLTFEVIIMSAVLAMRYNDERKAKLQMQKKALEQAVRLQQNRDEALRAEAQANERLEQMVAQRTLELEVTLRELNEANQKLTQQNTIDSLTGVKNRSAFDKRLAAEGRISRRQQTPLAILMIDIDKFKDINDQHGHLAGDHSIKVIATTISDFLKRPTDLVSRFGGEEFAIILPNTDSEGAMQLAEQVRLAISKLSIDWENNPIPLFVSIGVSASVIETDEHPTLLLEQADKALYQAKRNGRNQVSLFSSE</sequence>
<feature type="transmembrane region" description="Helical" evidence="4">
    <location>
        <begin position="253"/>
        <end position="273"/>
    </location>
</feature>
<dbReference type="NCBIfam" id="TIGR00254">
    <property type="entry name" value="GGDEF"/>
    <property type="match status" value="1"/>
</dbReference>
<feature type="chain" id="PRO_5045433097" description="diguanylate cyclase" evidence="5">
    <location>
        <begin position="29"/>
        <end position="656"/>
    </location>
</feature>
<keyword evidence="3" id="KW-0175">Coiled coil</keyword>
<dbReference type="CDD" id="cd01949">
    <property type="entry name" value="GGDEF"/>
    <property type="match status" value="1"/>
</dbReference>
<dbReference type="PROSITE" id="PS50887">
    <property type="entry name" value="GGDEF"/>
    <property type="match status" value="1"/>
</dbReference>
<feature type="transmembrane region" description="Helical" evidence="4">
    <location>
        <begin position="374"/>
        <end position="397"/>
    </location>
</feature>
<keyword evidence="5" id="KW-0732">Signal</keyword>
<feature type="transmembrane region" description="Helical" evidence="4">
    <location>
        <begin position="311"/>
        <end position="333"/>
    </location>
</feature>
<evidence type="ECO:0000256" key="3">
    <source>
        <dbReference type="SAM" id="Coils"/>
    </source>
</evidence>
<comment type="catalytic activity">
    <reaction evidence="2">
        <text>2 GTP = 3',3'-c-di-GMP + 2 diphosphate</text>
        <dbReference type="Rhea" id="RHEA:24898"/>
        <dbReference type="ChEBI" id="CHEBI:33019"/>
        <dbReference type="ChEBI" id="CHEBI:37565"/>
        <dbReference type="ChEBI" id="CHEBI:58805"/>
        <dbReference type="EC" id="2.7.7.65"/>
    </reaction>
</comment>
<keyword evidence="4" id="KW-0472">Membrane</keyword>
<feature type="transmembrane region" description="Helical" evidence="4">
    <location>
        <begin position="219"/>
        <end position="241"/>
    </location>
</feature>
<evidence type="ECO:0000256" key="2">
    <source>
        <dbReference type="ARBA" id="ARBA00034247"/>
    </source>
</evidence>
<feature type="transmembrane region" description="Helical" evidence="4">
    <location>
        <begin position="339"/>
        <end position="362"/>
    </location>
</feature>
<feature type="coiled-coil region" evidence="3">
    <location>
        <begin position="427"/>
        <end position="489"/>
    </location>
</feature>
<dbReference type="PANTHER" id="PTHR45138:SF9">
    <property type="entry name" value="DIGUANYLATE CYCLASE DGCM-RELATED"/>
    <property type="match status" value="1"/>
</dbReference>
<keyword evidence="4" id="KW-0812">Transmembrane</keyword>
<name>A0ABM6JQ61_9GAMM</name>
<protein>
    <recommendedName>
        <fullName evidence="1">diguanylate cyclase</fullName>
        <ecNumber evidence="1">2.7.7.65</ecNumber>
    </recommendedName>
</protein>
<proteinExistence type="predicted"/>
<reference evidence="7 8" key="1">
    <citation type="submission" date="2017-03" db="EMBL/GenBank/DDBJ databases">
        <title>Genome sequencing of Shewanella japonica KCTC 22435.</title>
        <authorList>
            <person name="Kim K.M."/>
        </authorList>
    </citation>
    <scope>NUCLEOTIDE SEQUENCE [LARGE SCALE GENOMIC DNA]</scope>
    <source>
        <strain evidence="7 8">KCTC 22435</strain>
    </source>
</reference>
<dbReference type="SUPFAM" id="SSF55073">
    <property type="entry name" value="Nucleotide cyclase"/>
    <property type="match status" value="1"/>
</dbReference>
<dbReference type="Gene3D" id="3.30.70.270">
    <property type="match status" value="1"/>
</dbReference>
<dbReference type="InterPro" id="IPR011623">
    <property type="entry name" value="7TMR_DISM_rcpt_extracell_dom1"/>
</dbReference>
<dbReference type="EC" id="2.7.7.65" evidence="1"/>
<dbReference type="SMART" id="SM00267">
    <property type="entry name" value="GGDEF"/>
    <property type="match status" value="1"/>
</dbReference>
<dbReference type="PANTHER" id="PTHR45138">
    <property type="entry name" value="REGULATORY COMPONENTS OF SENSORY TRANSDUCTION SYSTEM"/>
    <property type="match status" value="1"/>
</dbReference>
<evidence type="ECO:0000256" key="5">
    <source>
        <dbReference type="SAM" id="SignalP"/>
    </source>
</evidence>
<dbReference type="InterPro" id="IPR050469">
    <property type="entry name" value="Diguanylate_Cyclase"/>
</dbReference>
<dbReference type="InterPro" id="IPR000160">
    <property type="entry name" value="GGDEF_dom"/>
</dbReference>
<evidence type="ECO:0000259" key="6">
    <source>
        <dbReference type="PROSITE" id="PS50887"/>
    </source>
</evidence>
<keyword evidence="4" id="KW-1133">Transmembrane helix</keyword>
<feature type="transmembrane region" description="Helical" evidence="4">
    <location>
        <begin position="279"/>
        <end position="299"/>
    </location>
</feature>
<accession>A0ABM6JQ61</accession>
<dbReference type="Pfam" id="PF07696">
    <property type="entry name" value="7TMR-DISMED2"/>
    <property type="match status" value="1"/>
</dbReference>
<dbReference type="Pfam" id="PF07695">
    <property type="entry name" value="7TMR-DISM_7TM"/>
    <property type="match status" value="1"/>
</dbReference>
<keyword evidence="7" id="KW-0418">Kinase</keyword>
<dbReference type="InterPro" id="IPR011622">
    <property type="entry name" value="7TMR_DISM_rcpt_extracell_dom2"/>
</dbReference>
<keyword evidence="7" id="KW-0808">Transferase</keyword>
<evidence type="ECO:0000256" key="4">
    <source>
        <dbReference type="SAM" id="Phobius"/>
    </source>
</evidence>
<feature type="domain" description="GGDEF" evidence="6">
    <location>
        <begin position="520"/>
        <end position="655"/>
    </location>
</feature>
<dbReference type="InterPro" id="IPR029787">
    <property type="entry name" value="Nucleotide_cyclase"/>
</dbReference>
<dbReference type="Proteomes" id="UP000191820">
    <property type="component" value="Chromosome"/>
</dbReference>
<keyword evidence="8" id="KW-1185">Reference proteome</keyword>